<accession>D6RLE3</accession>
<dbReference type="GeneID" id="9379994"/>
<dbReference type="OrthoDB" id="10583224at2759"/>
<evidence type="ECO:0000256" key="1">
    <source>
        <dbReference type="SAM" id="MobiDB-lite"/>
    </source>
</evidence>
<feature type="compositionally biased region" description="Polar residues" evidence="1">
    <location>
        <begin position="1"/>
        <end position="10"/>
    </location>
</feature>
<dbReference type="RefSeq" id="XP_002911703.1">
    <property type="nucleotide sequence ID" value="XM_002911657.1"/>
</dbReference>
<dbReference type="InParanoid" id="D6RLE3"/>
<evidence type="ECO:0000313" key="2">
    <source>
        <dbReference type="EMBL" id="EFI28209.1"/>
    </source>
</evidence>
<feature type="compositionally biased region" description="Acidic residues" evidence="1">
    <location>
        <begin position="43"/>
        <end position="53"/>
    </location>
</feature>
<sequence>MSSPIPSDSAANLRFGDSDEEDVESDPEQHTGDYSHYSQQMEDLFDESDDEDQPPPGDGQDGSDDEDGGFVYTGIDAPDISVSYDEQLRDVLDLEPPEDTPKEVQEAEESMVVEDDHEPLASLVFLDRIIRI</sequence>
<evidence type="ECO:0000313" key="3">
    <source>
        <dbReference type="Proteomes" id="UP000001861"/>
    </source>
</evidence>
<proteinExistence type="predicted"/>
<dbReference type="KEGG" id="cci:CC1G_14234"/>
<gene>
    <name evidence="2" type="ORF">CC1G_14234</name>
</gene>
<organism evidence="2 3">
    <name type="scientific">Coprinopsis cinerea (strain Okayama-7 / 130 / ATCC MYA-4618 / FGSC 9003)</name>
    <name type="common">Inky cap fungus</name>
    <name type="synonym">Hormographiella aspergillata</name>
    <dbReference type="NCBI Taxonomy" id="240176"/>
    <lineage>
        <taxon>Eukaryota</taxon>
        <taxon>Fungi</taxon>
        <taxon>Dikarya</taxon>
        <taxon>Basidiomycota</taxon>
        <taxon>Agaricomycotina</taxon>
        <taxon>Agaricomycetes</taxon>
        <taxon>Agaricomycetidae</taxon>
        <taxon>Agaricales</taxon>
        <taxon>Agaricineae</taxon>
        <taxon>Psathyrellaceae</taxon>
        <taxon>Coprinopsis</taxon>
    </lineage>
</organism>
<comment type="caution">
    <text evidence="2">The sequence shown here is derived from an EMBL/GenBank/DDBJ whole genome shotgun (WGS) entry which is preliminary data.</text>
</comment>
<dbReference type="VEuPathDB" id="FungiDB:CC1G_14234"/>
<dbReference type="HOGENOM" id="CLU_1916976_0_0_1"/>
<feature type="region of interest" description="Disordered" evidence="1">
    <location>
        <begin position="94"/>
        <end position="115"/>
    </location>
</feature>
<reference evidence="2 3" key="1">
    <citation type="journal article" date="2010" name="Proc. Natl. Acad. Sci. U.S.A.">
        <title>Insights into evolution of multicellular fungi from the assembled chromosomes of the mushroom Coprinopsis cinerea (Coprinus cinereus).</title>
        <authorList>
            <person name="Stajich J.E."/>
            <person name="Wilke S.K."/>
            <person name="Ahren D."/>
            <person name="Au C.H."/>
            <person name="Birren B.W."/>
            <person name="Borodovsky M."/>
            <person name="Burns C."/>
            <person name="Canback B."/>
            <person name="Casselton L.A."/>
            <person name="Cheng C.K."/>
            <person name="Deng J."/>
            <person name="Dietrich F.S."/>
            <person name="Fargo D.C."/>
            <person name="Farman M.L."/>
            <person name="Gathman A.C."/>
            <person name="Goldberg J."/>
            <person name="Guigo R."/>
            <person name="Hoegger P.J."/>
            <person name="Hooker J.B."/>
            <person name="Huggins A."/>
            <person name="James T.Y."/>
            <person name="Kamada T."/>
            <person name="Kilaru S."/>
            <person name="Kodira C."/>
            <person name="Kues U."/>
            <person name="Kupfer D."/>
            <person name="Kwan H.S."/>
            <person name="Lomsadze A."/>
            <person name="Li W."/>
            <person name="Lilly W.W."/>
            <person name="Ma L.J."/>
            <person name="Mackey A.J."/>
            <person name="Manning G."/>
            <person name="Martin F."/>
            <person name="Muraguchi H."/>
            <person name="Natvig D.O."/>
            <person name="Palmerini H."/>
            <person name="Ramesh M.A."/>
            <person name="Rehmeyer C.J."/>
            <person name="Roe B.A."/>
            <person name="Shenoy N."/>
            <person name="Stanke M."/>
            <person name="Ter-Hovhannisyan V."/>
            <person name="Tunlid A."/>
            <person name="Velagapudi R."/>
            <person name="Vision T.J."/>
            <person name="Zeng Q."/>
            <person name="Zolan M.E."/>
            <person name="Pukkila P.J."/>
        </authorList>
    </citation>
    <scope>NUCLEOTIDE SEQUENCE [LARGE SCALE GENOMIC DNA]</scope>
    <source>
        <strain evidence="3">Okayama-7 / 130 / ATCC MYA-4618 / FGSC 9003</strain>
    </source>
</reference>
<dbReference type="AlphaFoldDB" id="D6RLE3"/>
<keyword evidence="3" id="KW-1185">Reference proteome</keyword>
<dbReference type="EMBL" id="AACS02000003">
    <property type="protein sequence ID" value="EFI28209.1"/>
    <property type="molecule type" value="Genomic_DNA"/>
</dbReference>
<feature type="compositionally biased region" description="Acidic residues" evidence="1">
    <location>
        <begin position="106"/>
        <end position="115"/>
    </location>
</feature>
<dbReference type="Proteomes" id="UP000001861">
    <property type="component" value="Unassembled WGS sequence"/>
</dbReference>
<feature type="region of interest" description="Disordered" evidence="1">
    <location>
        <begin position="1"/>
        <end position="81"/>
    </location>
</feature>
<name>D6RLE3_COPC7</name>
<protein>
    <submittedName>
        <fullName evidence="2">Uncharacterized protein</fullName>
    </submittedName>
</protein>